<dbReference type="EMBL" id="CAJVPK010000723">
    <property type="protein sequence ID" value="CAG8543149.1"/>
    <property type="molecule type" value="Genomic_DNA"/>
</dbReference>
<dbReference type="InterPro" id="IPR036915">
    <property type="entry name" value="Cyclin-like_sf"/>
</dbReference>
<keyword evidence="4" id="KW-0805">Transcription regulation</keyword>
<evidence type="ECO:0000259" key="11">
    <source>
        <dbReference type="PROSITE" id="PS51134"/>
    </source>
</evidence>
<name>A0A9N9ASC2_9GLOM</name>
<evidence type="ECO:0000256" key="8">
    <source>
        <dbReference type="ARBA" id="ARBA00066213"/>
    </source>
</evidence>
<evidence type="ECO:0000313" key="12">
    <source>
        <dbReference type="EMBL" id="CAG8543149.1"/>
    </source>
</evidence>
<dbReference type="GO" id="GO:0017025">
    <property type="term" value="F:TBP-class protein binding"/>
    <property type="evidence" value="ECO:0007669"/>
    <property type="project" value="InterPro"/>
</dbReference>
<feature type="region of interest" description="Disordered" evidence="10">
    <location>
        <begin position="71"/>
        <end position="91"/>
    </location>
</feature>
<dbReference type="Gene3D" id="1.10.472.10">
    <property type="entry name" value="Cyclin-like"/>
    <property type="match status" value="1"/>
</dbReference>
<dbReference type="FunFam" id="1.10.472.170:FF:000001">
    <property type="entry name" value="Transcription initiation factor IIB"/>
    <property type="match status" value="1"/>
</dbReference>
<dbReference type="AlphaFoldDB" id="A0A9N9ASC2"/>
<comment type="subunit">
    <text evidence="8">Associates with TFIID-IIA (DA complex) to form TFIID-IIA-IIB (DAB-complex) which is then recognized by polymerase II.</text>
</comment>
<dbReference type="Pfam" id="PF00382">
    <property type="entry name" value="TFIIB"/>
    <property type="match status" value="2"/>
</dbReference>
<dbReference type="SMART" id="SM00385">
    <property type="entry name" value="CYCLIN"/>
    <property type="match status" value="2"/>
</dbReference>
<dbReference type="Pfam" id="PF08271">
    <property type="entry name" value="Zn_Ribbon_TF"/>
    <property type="match status" value="1"/>
</dbReference>
<evidence type="ECO:0000256" key="5">
    <source>
        <dbReference type="ARBA" id="ARBA00023163"/>
    </source>
</evidence>
<dbReference type="SUPFAM" id="SSF47954">
    <property type="entry name" value="Cyclin-like"/>
    <property type="match status" value="2"/>
</dbReference>
<dbReference type="Gene3D" id="1.10.472.170">
    <property type="match status" value="1"/>
</dbReference>
<evidence type="ECO:0000256" key="4">
    <source>
        <dbReference type="ARBA" id="ARBA00023015"/>
    </source>
</evidence>
<dbReference type="SUPFAM" id="SSF57783">
    <property type="entry name" value="Zinc beta-ribbon"/>
    <property type="match status" value="1"/>
</dbReference>
<dbReference type="InterPro" id="IPR013150">
    <property type="entry name" value="TFIIB_cyclin"/>
</dbReference>
<proteinExistence type="inferred from homology"/>
<keyword evidence="9" id="KW-0479">Metal-binding</keyword>
<evidence type="ECO:0000256" key="3">
    <source>
        <dbReference type="ARBA" id="ARBA00022737"/>
    </source>
</evidence>
<dbReference type="GO" id="GO:0016251">
    <property type="term" value="F:RNA polymerase II general transcription initiation factor activity"/>
    <property type="evidence" value="ECO:0007669"/>
    <property type="project" value="TreeGrafter"/>
</dbReference>
<gene>
    <name evidence="12" type="ORF">DEBURN_LOCUS6716</name>
</gene>
<evidence type="ECO:0000256" key="1">
    <source>
        <dbReference type="ARBA" id="ARBA00010857"/>
    </source>
</evidence>
<dbReference type="GO" id="GO:0008270">
    <property type="term" value="F:zinc ion binding"/>
    <property type="evidence" value="ECO:0007669"/>
    <property type="project" value="UniProtKB-KW"/>
</dbReference>
<comment type="caution">
    <text evidence="12">The sequence shown here is derived from an EMBL/GenBank/DDBJ whole genome shotgun (WGS) entry which is preliminary data.</text>
</comment>
<evidence type="ECO:0000256" key="2">
    <source>
        <dbReference type="ARBA" id="ARBA00013932"/>
    </source>
</evidence>
<dbReference type="PROSITE" id="PS51134">
    <property type="entry name" value="ZF_TFIIB"/>
    <property type="match status" value="1"/>
</dbReference>
<dbReference type="InterPro" id="IPR000812">
    <property type="entry name" value="TFIIB"/>
</dbReference>
<dbReference type="GO" id="GO:0097550">
    <property type="term" value="C:transcription preinitiation complex"/>
    <property type="evidence" value="ECO:0007669"/>
    <property type="project" value="TreeGrafter"/>
</dbReference>
<dbReference type="GO" id="GO:0005634">
    <property type="term" value="C:nucleus"/>
    <property type="evidence" value="ECO:0007669"/>
    <property type="project" value="TreeGrafter"/>
</dbReference>
<comment type="similarity">
    <text evidence="1">Belongs to the TFIIB family.</text>
</comment>
<dbReference type="InterPro" id="IPR013137">
    <property type="entry name" value="Znf_TFIIB"/>
</dbReference>
<feature type="domain" description="TFIIB-type" evidence="11">
    <location>
        <begin position="25"/>
        <end position="58"/>
    </location>
</feature>
<keyword evidence="9" id="KW-0862">Zinc</keyword>
<evidence type="ECO:0000256" key="7">
    <source>
        <dbReference type="ARBA" id="ARBA00056616"/>
    </source>
</evidence>
<accession>A0A9N9ASC2</accession>
<sequence length="353" mass="39070">MSPSSPNIPFPKLISTPIFRPDLNIRLICPDCKNPNPKLIEEFASGDMVCGECGLVLDGKIIDTRSEWRTFSSNDEGNKDPSRIGAASDPLDPSALDTSISWQGSTNNEFSSSPSLSRTHFKATVNKSNVSLRYVLQEIESICHSMDLSMEIIETTKQLYRRSNEEKILRGKNKVVIYAACIYIACRIMNVGRSLKEIIAVTRVSKGHLSRAIKILVSTFDLNLKQMTSEDLMARFCNRLGISPEVTGISTKVSQRIEQLGLLTGRTQNTVAAAVILFVTIILKYPISIDNISNVSGMATPSIKGVCRMIEAEKDKFQDLFPCAAITSNMNDNSSGININVGDKEKEKNRHKF</sequence>
<keyword evidence="13" id="KW-1185">Reference proteome</keyword>
<protein>
    <recommendedName>
        <fullName evidence="2">Transcription initiation factor IIB</fullName>
    </recommendedName>
    <alternativeName>
        <fullName evidence="6">General transcription factor TFIIB</fullName>
    </alternativeName>
</protein>
<dbReference type="OrthoDB" id="25790at2759"/>
<evidence type="ECO:0000256" key="6">
    <source>
        <dbReference type="ARBA" id="ARBA00031706"/>
    </source>
</evidence>
<dbReference type="PRINTS" id="PR00685">
    <property type="entry name" value="TIFACTORIIB"/>
</dbReference>
<dbReference type="FunFam" id="2.20.25.10:FF:000036">
    <property type="entry name" value="Transcription initiation factor IIB"/>
    <property type="match status" value="1"/>
</dbReference>
<organism evidence="12 13">
    <name type="scientific">Diversispora eburnea</name>
    <dbReference type="NCBI Taxonomy" id="1213867"/>
    <lineage>
        <taxon>Eukaryota</taxon>
        <taxon>Fungi</taxon>
        <taxon>Fungi incertae sedis</taxon>
        <taxon>Mucoromycota</taxon>
        <taxon>Glomeromycotina</taxon>
        <taxon>Glomeromycetes</taxon>
        <taxon>Diversisporales</taxon>
        <taxon>Diversisporaceae</taxon>
        <taxon>Diversispora</taxon>
    </lineage>
</organism>
<dbReference type="PANTHER" id="PTHR11618">
    <property type="entry name" value="TRANSCRIPTION INITIATION FACTOR IIB-RELATED"/>
    <property type="match status" value="1"/>
</dbReference>
<dbReference type="InterPro" id="IPR013763">
    <property type="entry name" value="Cyclin-like_dom"/>
</dbReference>
<dbReference type="PANTHER" id="PTHR11618:SF13">
    <property type="entry name" value="TRANSCRIPTION INITIATION FACTOR IIB"/>
    <property type="match status" value="1"/>
</dbReference>
<dbReference type="Proteomes" id="UP000789706">
    <property type="component" value="Unassembled WGS sequence"/>
</dbReference>
<dbReference type="GO" id="GO:0051123">
    <property type="term" value="P:RNA polymerase II preinitiation complex assembly"/>
    <property type="evidence" value="ECO:0007669"/>
    <property type="project" value="UniProtKB-ARBA"/>
</dbReference>
<keyword evidence="3" id="KW-0677">Repeat</keyword>
<evidence type="ECO:0000313" key="13">
    <source>
        <dbReference type="Proteomes" id="UP000789706"/>
    </source>
</evidence>
<keyword evidence="5" id="KW-0804">Transcription</keyword>
<evidence type="ECO:0000256" key="9">
    <source>
        <dbReference type="PROSITE-ProRule" id="PRU00469"/>
    </source>
</evidence>
<keyword evidence="9" id="KW-0863">Zinc-finger</keyword>
<reference evidence="12" key="1">
    <citation type="submission" date="2021-06" db="EMBL/GenBank/DDBJ databases">
        <authorList>
            <person name="Kallberg Y."/>
            <person name="Tangrot J."/>
            <person name="Rosling A."/>
        </authorList>
    </citation>
    <scope>NUCLEOTIDE SEQUENCE</scope>
    <source>
        <strain evidence="12">AZ414A</strain>
    </source>
</reference>
<evidence type="ECO:0000256" key="10">
    <source>
        <dbReference type="SAM" id="MobiDB-lite"/>
    </source>
</evidence>
<comment type="function">
    <text evidence="7">General factor that plays a major role in the activation of eukaryotic genes transcribed by RNA polymerase II.</text>
</comment>